<protein>
    <submittedName>
        <fullName evidence="7">TetR/AcrR family transcriptional regulator</fullName>
    </submittedName>
</protein>
<evidence type="ECO:0000313" key="7">
    <source>
        <dbReference type="EMBL" id="PJF35687.1"/>
    </source>
</evidence>
<sequence>MSRNSRRLDQIRAVAERLFRDKGYLATSMRDIADEMHLRGGGSLYAHIKGKEDLLWSIANEATDAFFAALEAVCAQPATPYERLRAAIIAHLLVITQHLGAAAVYFDEWRHLTEPRRSQFMARRDAYEKQFQTLLEACVASGACHASDTRLATLHLLSAMNAMRHWYKPDGRLSAQQVAEALADMLLHGL</sequence>
<organism evidence="7 8">
    <name type="scientific">Candidatus Thermofonsia Clade 1 bacterium</name>
    <dbReference type="NCBI Taxonomy" id="2364210"/>
    <lineage>
        <taxon>Bacteria</taxon>
        <taxon>Bacillati</taxon>
        <taxon>Chloroflexota</taxon>
        <taxon>Candidatus Thermofontia</taxon>
        <taxon>Candidatus Thermofonsia Clade 1</taxon>
    </lineage>
</organism>
<dbReference type="SUPFAM" id="SSF48498">
    <property type="entry name" value="Tetracyclin repressor-like, C-terminal domain"/>
    <property type="match status" value="1"/>
</dbReference>
<keyword evidence="2" id="KW-0805">Transcription regulation</keyword>
<dbReference type="Pfam" id="PF17932">
    <property type="entry name" value="TetR_C_24"/>
    <property type="match status" value="1"/>
</dbReference>
<feature type="domain" description="HTH-type transcriptional repressor KstR2 C-terminal" evidence="6">
    <location>
        <begin position="78"/>
        <end position="190"/>
    </location>
</feature>
<feature type="domain" description="HTH tetR-type" evidence="5">
    <location>
        <begin position="11"/>
        <end position="55"/>
    </location>
</feature>
<dbReference type="PANTHER" id="PTHR30055:SF175">
    <property type="entry name" value="HTH-TYPE TRANSCRIPTIONAL REPRESSOR KSTR2"/>
    <property type="match status" value="1"/>
</dbReference>
<dbReference type="InterPro" id="IPR001647">
    <property type="entry name" value="HTH_TetR"/>
</dbReference>
<evidence type="ECO:0000259" key="6">
    <source>
        <dbReference type="Pfam" id="PF17932"/>
    </source>
</evidence>
<dbReference type="GO" id="GO:0000976">
    <property type="term" value="F:transcription cis-regulatory region binding"/>
    <property type="evidence" value="ECO:0007669"/>
    <property type="project" value="TreeGrafter"/>
</dbReference>
<comment type="caution">
    <text evidence="7">The sequence shown here is derived from an EMBL/GenBank/DDBJ whole genome shotgun (WGS) entry which is preliminary data.</text>
</comment>
<evidence type="ECO:0000256" key="3">
    <source>
        <dbReference type="ARBA" id="ARBA00023125"/>
    </source>
</evidence>
<dbReference type="Proteomes" id="UP000229681">
    <property type="component" value="Unassembled WGS sequence"/>
</dbReference>
<keyword evidence="3" id="KW-0238">DNA-binding</keyword>
<name>A0A2M8PDR5_9CHLR</name>
<dbReference type="EMBL" id="PGTM01000121">
    <property type="protein sequence ID" value="PJF35687.1"/>
    <property type="molecule type" value="Genomic_DNA"/>
</dbReference>
<evidence type="ECO:0000256" key="2">
    <source>
        <dbReference type="ARBA" id="ARBA00023015"/>
    </source>
</evidence>
<evidence type="ECO:0000256" key="4">
    <source>
        <dbReference type="ARBA" id="ARBA00023163"/>
    </source>
</evidence>
<dbReference type="InterPro" id="IPR009057">
    <property type="entry name" value="Homeodomain-like_sf"/>
</dbReference>
<evidence type="ECO:0000256" key="1">
    <source>
        <dbReference type="ARBA" id="ARBA00022491"/>
    </source>
</evidence>
<evidence type="ECO:0000259" key="5">
    <source>
        <dbReference type="Pfam" id="PF00440"/>
    </source>
</evidence>
<evidence type="ECO:0000313" key="8">
    <source>
        <dbReference type="Proteomes" id="UP000229681"/>
    </source>
</evidence>
<dbReference type="GO" id="GO:0003700">
    <property type="term" value="F:DNA-binding transcription factor activity"/>
    <property type="evidence" value="ECO:0007669"/>
    <property type="project" value="TreeGrafter"/>
</dbReference>
<dbReference type="SUPFAM" id="SSF46689">
    <property type="entry name" value="Homeodomain-like"/>
    <property type="match status" value="1"/>
</dbReference>
<gene>
    <name evidence="7" type="ORF">CUN49_09295</name>
</gene>
<dbReference type="PANTHER" id="PTHR30055">
    <property type="entry name" value="HTH-TYPE TRANSCRIPTIONAL REGULATOR RUTR"/>
    <property type="match status" value="1"/>
</dbReference>
<dbReference type="AlphaFoldDB" id="A0A2M8PDR5"/>
<dbReference type="Gene3D" id="1.10.10.60">
    <property type="entry name" value="Homeodomain-like"/>
    <property type="match status" value="1"/>
</dbReference>
<accession>A0A2M8PDR5</accession>
<dbReference type="InterPro" id="IPR036271">
    <property type="entry name" value="Tet_transcr_reg_TetR-rel_C_sf"/>
</dbReference>
<dbReference type="InterPro" id="IPR041490">
    <property type="entry name" value="KstR2_TetR_C"/>
</dbReference>
<dbReference type="InterPro" id="IPR050109">
    <property type="entry name" value="HTH-type_TetR-like_transc_reg"/>
</dbReference>
<dbReference type="Pfam" id="PF00440">
    <property type="entry name" value="TetR_N"/>
    <property type="match status" value="1"/>
</dbReference>
<proteinExistence type="predicted"/>
<keyword evidence="1" id="KW-0678">Repressor</keyword>
<keyword evidence="4" id="KW-0804">Transcription</keyword>
<dbReference type="Gene3D" id="1.10.357.10">
    <property type="entry name" value="Tetracycline Repressor, domain 2"/>
    <property type="match status" value="1"/>
</dbReference>
<reference evidence="7 8" key="1">
    <citation type="submission" date="2017-11" db="EMBL/GenBank/DDBJ databases">
        <title>Evolution of Phototrophy in the Chloroflexi Phylum Driven by Horizontal Gene Transfer.</title>
        <authorList>
            <person name="Ward L.M."/>
            <person name="Hemp J."/>
            <person name="Shih P.M."/>
            <person name="Mcglynn S.E."/>
            <person name="Fischer W."/>
        </authorList>
    </citation>
    <scope>NUCLEOTIDE SEQUENCE [LARGE SCALE GENOMIC DNA]</scope>
    <source>
        <strain evidence="7">JP3_13</strain>
    </source>
</reference>